<name>A0A7C9M1R2_9DEIO</name>
<proteinExistence type="predicted"/>
<dbReference type="RefSeq" id="WP_157458953.1">
    <property type="nucleotide sequence ID" value="NZ_WQLB01000009.1"/>
</dbReference>
<gene>
    <name evidence="1" type="ORF">GO986_09005</name>
</gene>
<reference evidence="1 2" key="1">
    <citation type="submission" date="2019-12" db="EMBL/GenBank/DDBJ databases">
        <title>Deinococcus sp. HMF7620 Genome sequencing and assembly.</title>
        <authorList>
            <person name="Kang H."/>
            <person name="Kim H."/>
            <person name="Joh K."/>
        </authorList>
    </citation>
    <scope>NUCLEOTIDE SEQUENCE [LARGE SCALE GENOMIC DNA]</scope>
    <source>
        <strain evidence="1 2">HMF7620</strain>
    </source>
</reference>
<evidence type="ECO:0000313" key="2">
    <source>
        <dbReference type="Proteomes" id="UP000483286"/>
    </source>
</evidence>
<sequence length="242" mass="25193">MTQDKSYVALKPLRFGDQALLPGDPVPVEPGRDYGLMVRLKQIAEVPAGAAAVPQQTTPPAAPFPEGARLVFVAEDGAHSLATFLGVLRAQAHAAEALDVEEGALIASVTFEDDPVPVVVRLDSLLPEQPTARLVAGLLTVAAQHNATQVQLSAQLQGQVDFLELLIQAIRAPGDPLPADFPAAEFLAENGVTTLPGLQLLAQGEEGSANLQRLNGIGKGRARDILAALTPPAPDTPAPPEA</sequence>
<accession>A0A7C9M1R2</accession>
<organism evidence="1 2">
    <name type="scientific">Deinococcus arboris</name>
    <dbReference type="NCBI Taxonomy" id="2682977"/>
    <lineage>
        <taxon>Bacteria</taxon>
        <taxon>Thermotogati</taxon>
        <taxon>Deinococcota</taxon>
        <taxon>Deinococci</taxon>
        <taxon>Deinococcales</taxon>
        <taxon>Deinococcaceae</taxon>
        <taxon>Deinococcus</taxon>
    </lineage>
</organism>
<dbReference type="AlphaFoldDB" id="A0A7C9M1R2"/>
<protein>
    <submittedName>
        <fullName evidence="1">Uncharacterized protein</fullName>
    </submittedName>
</protein>
<dbReference type="Proteomes" id="UP000483286">
    <property type="component" value="Unassembled WGS sequence"/>
</dbReference>
<keyword evidence="2" id="KW-1185">Reference proteome</keyword>
<evidence type="ECO:0000313" key="1">
    <source>
        <dbReference type="EMBL" id="MVN86902.1"/>
    </source>
</evidence>
<comment type="caution">
    <text evidence="1">The sequence shown here is derived from an EMBL/GenBank/DDBJ whole genome shotgun (WGS) entry which is preliminary data.</text>
</comment>
<dbReference type="EMBL" id="WQLB01000009">
    <property type="protein sequence ID" value="MVN86902.1"/>
    <property type="molecule type" value="Genomic_DNA"/>
</dbReference>